<evidence type="ECO:0000259" key="1">
    <source>
        <dbReference type="Pfam" id="PF00535"/>
    </source>
</evidence>
<sequence length="61" mass="6768">MSADQPRLSIGLPVYNGEEFLREALDSILAQTFEDFELIISDNCSTDATEEICRGASHFCP</sequence>
<dbReference type="Gene3D" id="3.90.550.10">
    <property type="entry name" value="Spore Coat Polysaccharide Biosynthesis Protein SpsA, Chain A"/>
    <property type="match status" value="1"/>
</dbReference>
<dbReference type="InterPro" id="IPR001173">
    <property type="entry name" value="Glyco_trans_2-like"/>
</dbReference>
<evidence type="ECO:0000313" key="2">
    <source>
        <dbReference type="EMBL" id="EGJ33310.1"/>
    </source>
</evidence>
<dbReference type="eggNOG" id="COG1216">
    <property type="taxonomic scope" value="Bacteria"/>
</dbReference>
<accession>F4XPU3</accession>
<dbReference type="InterPro" id="IPR029044">
    <property type="entry name" value="Nucleotide-diphossugar_trans"/>
</dbReference>
<dbReference type="PANTHER" id="PTHR22916">
    <property type="entry name" value="GLYCOSYLTRANSFERASE"/>
    <property type="match status" value="1"/>
</dbReference>
<feature type="domain" description="Glycosyltransferase 2-like" evidence="1">
    <location>
        <begin position="9"/>
        <end position="57"/>
    </location>
</feature>
<dbReference type="AlphaFoldDB" id="F4XPU3"/>
<dbReference type="SUPFAM" id="SSF53448">
    <property type="entry name" value="Nucleotide-diphospho-sugar transferases"/>
    <property type="match status" value="1"/>
</dbReference>
<dbReference type="PANTHER" id="PTHR22916:SF56">
    <property type="entry name" value="GLYCOSYL TRANSFERASE"/>
    <property type="match status" value="1"/>
</dbReference>
<dbReference type="GO" id="GO:0016740">
    <property type="term" value="F:transferase activity"/>
    <property type="evidence" value="ECO:0007669"/>
    <property type="project" value="UniProtKB-KW"/>
</dbReference>
<dbReference type="RefSeq" id="WP_008182241.1">
    <property type="nucleotide sequence ID" value="NZ_MKZR01000001.1"/>
</dbReference>
<gene>
    <name evidence="2" type="ORF">LYNGBM3L_36780</name>
</gene>
<proteinExistence type="predicted"/>
<keyword evidence="2" id="KW-0808">Transferase</keyword>
<dbReference type="EMBL" id="GL890851">
    <property type="protein sequence ID" value="EGJ33310.1"/>
    <property type="molecule type" value="Genomic_DNA"/>
</dbReference>
<protein>
    <submittedName>
        <fullName evidence="2">Glycosyltransferase involved in cell wall biogenesis</fullName>
    </submittedName>
</protein>
<dbReference type="Proteomes" id="UP000003959">
    <property type="component" value="Unassembled WGS sequence"/>
</dbReference>
<reference evidence="3" key="1">
    <citation type="journal article" date="2011" name="Proc. Natl. Acad. Sci. U.S.A.">
        <title>Genomic insights into the physiology and ecology of the marine filamentous cyanobacterium Lyngbya majuscula.</title>
        <authorList>
            <person name="Jones A.C."/>
            <person name="Monroe E.A."/>
            <person name="Podell S."/>
            <person name="Hess W.R."/>
            <person name="Klages S."/>
            <person name="Esquenazi E."/>
            <person name="Niessen S."/>
            <person name="Hoover H."/>
            <person name="Rothmann M."/>
            <person name="Lasken R.S."/>
            <person name="Yates J.R.III."/>
            <person name="Reinhardt R."/>
            <person name="Kube M."/>
            <person name="Burkart M.D."/>
            <person name="Allen E.E."/>
            <person name="Dorrestein P.C."/>
            <person name="Gerwick W.H."/>
            <person name="Gerwick L."/>
        </authorList>
    </citation>
    <scope>NUCLEOTIDE SEQUENCE [LARGE SCALE GENOMIC DNA]</scope>
    <source>
        <strain evidence="3">3L</strain>
    </source>
</reference>
<dbReference type="Pfam" id="PF00535">
    <property type="entry name" value="Glycos_transf_2"/>
    <property type="match status" value="1"/>
</dbReference>
<evidence type="ECO:0000313" key="3">
    <source>
        <dbReference type="Proteomes" id="UP000003959"/>
    </source>
</evidence>
<organism evidence="2 3">
    <name type="scientific">Moorena producens 3L</name>
    <dbReference type="NCBI Taxonomy" id="489825"/>
    <lineage>
        <taxon>Bacteria</taxon>
        <taxon>Bacillati</taxon>
        <taxon>Cyanobacteriota</taxon>
        <taxon>Cyanophyceae</taxon>
        <taxon>Coleofasciculales</taxon>
        <taxon>Coleofasciculaceae</taxon>
        <taxon>Moorena</taxon>
    </lineage>
</organism>
<keyword evidence="3" id="KW-1185">Reference proteome</keyword>
<dbReference type="HOGENOM" id="CLU_2917598_0_0_3"/>
<name>F4XPU3_9CYAN</name>